<proteinExistence type="predicted"/>
<sequence length="124" mass="13239">MKVFSLVAASLAVTATAFDIKPTGNARRDFLSKTVATAGVAFLGGSAAANAAVPFADECDKEPSEFASIAACFGDSKEMTPSEQAYADYLMTKMKIPQDNQPVKSKETTLRFGGEKLRNKEHVL</sequence>
<evidence type="ECO:0000313" key="2">
    <source>
        <dbReference type="EMBL" id="CAB9529590.1"/>
    </source>
</evidence>
<keyword evidence="3" id="KW-1185">Reference proteome</keyword>
<accession>A0A9N8F089</accession>
<keyword evidence="1" id="KW-0732">Signal</keyword>
<comment type="caution">
    <text evidence="2">The sequence shown here is derived from an EMBL/GenBank/DDBJ whole genome shotgun (WGS) entry which is preliminary data.</text>
</comment>
<protein>
    <submittedName>
        <fullName evidence="2">Uncharacterized protein</fullName>
    </submittedName>
</protein>
<evidence type="ECO:0000256" key="1">
    <source>
        <dbReference type="SAM" id="SignalP"/>
    </source>
</evidence>
<name>A0A9N8F089_9STRA</name>
<dbReference type="EMBL" id="CAICTM010002551">
    <property type="protein sequence ID" value="CAB9529590.1"/>
    <property type="molecule type" value="Genomic_DNA"/>
</dbReference>
<dbReference type="AlphaFoldDB" id="A0A9N8F089"/>
<organism evidence="2 3">
    <name type="scientific">Seminavis robusta</name>
    <dbReference type="NCBI Taxonomy" id="568900"/>
    <lineage>
        <taxon>Eukaryota</taxon>
        <taxon>Sar</taxon>
        <taxon>Stramenopiles</taxon>
        <taxon>Ochrophyta</taxon>
        <taxon>Bacillariophyta</taxon>
        <taxon>Bacillariophyceae</taxon>
        <taxon>Bacillariophycidae</taxon>
        <taxon>Naviculales</taxon>
        <taxon>Naviculaceae</taxon>
        <taxon>Seminavis</taxon>
    </lineage>
</organism>
<feature type="signal peptide" evidence="1">
    <location>
        <begin position="1"/>
        <end position="17"/>
    </location>
</feature>
<gene>
    <name evidence="2" type="ORF">SEMRO_2553_G331050.1</name>
</gene>
<reference evidence="2" key="1">
    <citation type="submission" date="2020-06" db="EMBL/GenBank/DDBJ databases">
        <authorList>
            <consortium name="Plant Systems Biology data submission"/>
        </authorList>
    </citation>
    <scope>NUCLEOTIDE SEQUENCE</scope>
    <source>
        <strain evidence="2">D6</strain>
    </source>
</reference>
<evidence type="ECO:0000313" key="3">
    <source>
        <dbReference type="Proteomes" id="UP001153069"/>
    </source>
</evidence>
<dbReference type="Proteomes" id="UP001153069">
    <property type="component" value="Unassembled WGS sequence"/>
</dbReference>
<feature type="chain" id="PRO_5040156964" evidence="1">
    <location>
        <begin position="18"/>
        <end position="124"/>
    </location>
</feature>